<comment type="subcellular location">
    <subcellularLocation>
        <location evidence="1">Periplasm</location>
    </subcellularLocation>
</comment>
<proteinExistence type="predicted"/>
<organism evidence="11 12">
    <name type="scientific">Tritonibacter litoralis</name>
    <dbReference type="NCBI Taxonomy" id="2662264"/>
    <lineage>
        <taxon>Bacteria</taxon>
        <taxon>Pseudomonadati</taxon>
        <taxon>Pseudomonadota</taxon>
        <taxon>Alphaproteobacteria</taxon>
        <taxon>Rhodobacterales</taxon>
        <taxon>Paracoccaceae</taxon>
        <taxon>Tritonibacter</taxon>
    </lineage>
</organism>
<evidence type="ECO:0000256" key="7">
    <source>
        <dbReference type="ARBA" id="ARBA00023004"/>
    </source>
</evidence>
<gene>
    <name evidence="11" type="ORF">GFB49_16995</name>
</gene>
<comment type="caution">
    <text evidence="11">The sequence shown here is derived from an EMBL/GenBank/DDBJ whole genome shotgun (WGS) entry which is preliminary data.</text>
</comment>
<dbReference type="Gene3D" id="1.10.760.10">
    <property type="entry name" value="Cytochrome c-like domain"/>
    <property type="match status" value="2"/>
</dbReference>
<feature type="binding site" description="covalent" evidence="8">
    <location>
        <position position="47"/>
    </location>
    <ligand>
        <name>heme c</name>
        <dbReference type="ChEBI" id="CHEBI:61717"/>
        <label>1</label>
    </ligand>
</feature>
<comment type="PTM">
    <text evidence="8">Binds 2 heme groups per subunit.</text>
</comment>
<feature type="binding site" description="covalent" evidence="8">
    <location>
        <position position="257"/>
    </location>
    <ligand>
        <name>heme c</name>
        <dbReference type="ChEBI" id="CHEBI:61717"/>
        <label>2</label>
    </ligand>
</feature>
<dbReference type="Proteomes" id="UP000444174">
    <property type="component" value="Unassembled WGS sequence"/>
</dbReference>
<name>A0A843YK20_9RHOB</name>
<dbReference type="GO" id="GO:0004130">
    <property type="term" value="F:cytochrome-c peroxidase activity"/>
    <property type="evidence" value="ECO:0007669"/>
    <property type="project" value="TreeGrafter"/>
</dbReference>
<evidence type="ECO:0000256" key="3">
    <source>
        <dbReference type="ARBA" id="ARBA00022723"/>
    </source>
</evidence>
<dbReference type="GO" id="GO:0042597">
    <property type="term" value="C:periplasmic space"/>
    <property type="evidence" value="ECO:0007669"/>
    <property type="project" value="UniProtKB-SubCell"/>
</dbReference>
<dbReference type="Pfam" id="PF03150">
    <property type="entry name" value="CCP_MauG"/>
    <property type="match status" value="1"/>
</dbReference>
<keyword evidence="7 9" id="KW-0408">Iron</keyword>
<evidence type="ECO:0000256" key="9">
    <source>
        <dbReference type="PIRSR" id="PIRSR000294-2"/>
    </source>
</evidence>
<feature type="binding site" description="covalent" evidence="8">
    <location>
        <position position="50"/>
    </location>
    <ligand>
        <name>heme c</name>
        <dbReference type="ChEBI" id="CHEBI:61717"/>
        <label>1</label>
    </ligand>
</feature>
<evidence type="ECO:0000256" key="1">
    <source>
        <dbReference type="ARBA" id="ARBA00004418"/>
    </source>
</evidence>
<dbReference type="PROSITE" id="PS51007">
    <property type="entry name" value="CYTC"/>
    <property type="match status" value="1"/>
</dbReference>
<evidence type="ECO:0000256" key="8">
    <source>
        <dbReference type="PIRSR" id="PIRSR000294-1"/>
    </source>
</evidence>
<evidence type="ECO:0000256" key="2">
    <source>
        <dbReference type="ARBA" id="ARBA00022617"/>
    </source>
</evidence>
<dbReference type="AlphaFoldDB" id="A0A843YK20"/>
<dbReference type="InterPro" id="IPR004852">
    <property type="entry name" value="Di-haem_cyt_c_peroxidsae"/>
</dbReference>
<dbReference type="InterPro" id="IPR026259">
    <property type="entry name" value="MauG/Cytc_peroxidase"/>
</dbReference>
<dbReference type="GO" id="GO:0009055">
    <property type="term" value="F:electron transfer activity"/>
    <property type="evidence" value="ECO:0007669"/>
    <property type="project" value="InterPro"/>
</dbReference>
<evidence type="ECO:0000259" key="10">
    <source>
        <dbReference type="PROSITE" id="PS51007"/>
    </source>
</evidence>
<dbReference type="EMBL" id="WIBF01000012">
    <property type="protein sequence ID" value="MQQ10168.1"/>
    <property type="molecule type" value="Genomic_DNA"/>
</dbReference>
<evidence type="ECO:0000313" key="12">
    <source>
        <dbReference type="Proteomes" id="UP000444174"/>
    </source>
</evidence>
<evidence type="ECO:0000256" key="4">
    <source>
        <dbReference type="ARBA" id="ARBA00022729"/>
    </source>
</evidence>
<keyword evidence="5" id="KW-0574">Periplasm</keyword>
<keyword evidence="2 8" id="KW-0349">Heme</keyword>
<protein>
    <submittedName>
        <fullName evidence="11">Cytochrome-c peroxidase</fullName>
    </submittedName>
</protein>
<dbReference type="InterPro" id="IPR009056">
    <property type="entry name" value="Cyt_c-like_dom"/>
</dbReference>
<keyword evidence="3 9" id="KW-0479">Metal-binding</keyword>
<evidence type="ECO:0000313" key="11">
    <source>
        <dbReference type="EMBL" id="MQQ10168.1"/>
    </source>
</evidence>
<feature type="binding site" description="axial binding residue" evidence="9">
    <location>
        <position position="51"/>
    </location>
    <ligand>
        <name>heme c</name>
        <dbReference type="ChEBI" id="CHEBI:61717"/>
        <label>1</label>
    </ligand>
    <ligandPart>
        <name>Fe</name>
        <dbReference type="ChEBI" id="CHEBI:18248"/>
    </ligandPart>
</feature>
<keyword evidence="12" id="KW-1185">Reference proteome</keyword>
<reference evidence="11 12" key="1">
    <citation type="submission" date="2019-10" db="EMBL/GenBank/DDBJ databases">
        <title>Epibacterium sp. nov., isolated from seawater.</title>
        <authorList>
            <person name="Zhang X."/>
            <person name="Li N."/>
        </authorList>
    </citation>
    <scope>NUCLEOTIDE SEQUENCE [LARGE SCALE GENOMIC DNA]</scope>
    <source>
        <strain evidence="11 12">SM1979</strain>
    </source>
</reference>
<dbReference type="GO" id="GO:0020037">
    <property type="term" value="F:heme binding"/>
    <property type="evidence" value="ECO:0007669"/>
    <property type="project" value="InterPro"/>
</dbReference>
<feature type="domain" description="Cytochrome c" evidence="10">
    <location>
        <begin position="239"/>
        <end position="398"/>
    </location>
</feature>
<comment type="cofactor">
    <cofactor evidence="8">
        <name>heme</name>
        <dbReference type="ChEBI" id="CHEBI:30413"/>
    </cofactor>
    <text evidence="8">Binds 2 heme groups.</text>
</comment>
<keyword evidence="6" id="KW-0560">Oxidoreductase</keyword>
<dbReference type="GO" id="GO:0046872">
    <property type="term" value="F:metal ion binding"/>
    <property type="evidence" value="ECO:0007669"/>
    <property type="project" value="UniProtKB-KW"/>
</dbReference>
<evidence type="ECO:0000256" key="6">
    <source>
        <dbReference type="ARBA" id="ARBA00023002"/>
    </source>
</evidence>
<keyword evidence="11" id="KW-0575">Peroxidase</keyword>
<dbReference type="InterPro" id="IPR051395">
    <property type="entry name" value="Cytochrome_c_Peroxidase/MauG"/>
</dbReference>
<evidence type="ECO:0000256" key="5">
    <source>
        <dbReference type="ARBA" id="ARBA00022764"/>
    </source>
</evidence>
<dbReference type="PIRSF" id="PIRSF000294">
    <property type="entry name" value="Cytochrome-c_peroxidase"/>
    <property type="match status" value="1"/>
</dbReference>
<dbReference type="InterPro" id="IPR036909">
    <property type="entry name" value="Cyt_c-like_dom_sf"/>
</dbReference>
<dbReference type="SUPFAM" id="SSF46626">
    <property type="entry name" value="Cytochrome c"/>
    <property type="match status" value="2"/>
</dbReference>
<dbReference type="PANTHER" id="PTHR30600:SF10">
    <property type="entry name" value="BLL6722 PROTEIN"/>
    <property type="match status" value="1"/>
</dbReference>
<accession>A0A843YK20</accession>
<dbReference type="PANTHER" id="PTHR30600">
    <property type="entry name" value="CYTOCHROME C PEROXIDASE-RELATED"/>
    <property type="match status" value="1"/>
</dbReference>
<keyword evidence="4" id="KW-0732">Signal</keyword>
<feature type="binding site" description="covalent" evidence="8">
    <location>
        <position position="254"/>
    </location>
    <ligand>
        <name>heme c</name>
        <dbReference type="ChEBI" id="CHEBI:61717"/>
        <label>2</label>
    </ligand>
</feature>
<dbReference type="RefSeq" id="WP_153217161.1">
    <property type="nucleotide sequence ID" value="NZ_WIBF01000012.1"/>
</dbReference>
<sequence length="418" mass="44731">MSCGSVFAMTPDLGPRPVYPEPDMARITLGQLLFYDPILSGNRTVSCATCHHPKHGTSDGVSLAIGDGGIGLGPARRIDPDNPPEQRIPRNAPGLWNLGATEFTVFFHDGRLEQDANEPNGLRTPLGMQMPQGFQSALAAQAMFPVLSPDEMAGHYSENDVSKAVRLGLITQDAGAWRIIAARVAAIPAYRDHFAAILPGQEITFAEIANMIADFIAFEWRADNSPFDQMMAGQGVLPVQAQQGMELFYGKAGCSSCHSGWFQTDHAFHAIGLPQIGPGKAARFENHSRDDGRLRVTGQAGDAYAFRTPPLRNVALTAPYGHNGAFATLEGVVRHHLDPAASLQGYRLEQAVLPTFPGAVDDSQIGARAEIAAASDLQPMTLEDAEIAAIVAFLHSLTDPAERLGVPDQVPSGLPVDQ</sequence>
<feature type="binding site" description="axial binding residue" evidence="9">
    <location>
        <position position="258"/>
    </location>
    <ligand>
        <name>heme c</name>
        <dbReference type="ChEBI" id="CHEBI:61717"/>
        <label>2</label>
    </ligand>
    <ligandPart>
        <name>Fe</name>
        <dbReference type="ChEBI" id="CHEBI:18248"/>
    </ligandPart>
</feature>